<gene>
    <name evidence="1" type="ORF">METZ01_LOCUS77502</name>
</gene>
<dbReference type="AlphaFoldDB" id="A0A381UAP0"/>
<sequence>MVNMVADDKCTLCNKNMEHTYKPMKEWKIDGTLCGECYSKKLSDFYPGEHTRVDLTGDT</sequence>
<evidence type="ECO:0000313" key="1">
    <source>
        <dbReference type="EMBL" id="SVA24648.1"/>
    </source>
</evidence>
<reference evidence="1" key="1">
    <citation type="submission" date="2018-05" db="EMBL/GenBank/DDBJ databases">
        <authorList>
            <person name="Lanie J.A."/>
            <person name="Ng W.-L."/>
            <person name="Kazmierczak K.M."/>
            <person name="Andrzejewski T.M."/>
            <person name="Davidsen T.M."/>
            <person name="Wayne K.J."/>
            <person name="Tettelin H."/>
            <person name="Glass J.I."/>
            <person name="Rusch D."/>
            <person name="Podicherti R."/>
            <person name="Tsui H.-C.T."/>
            <person name="Winkler M.E."/>
        </authorList>
    </citation>
    <scope>NUCLEOTIDE SEQUENCE</scope>
</reference>
<protein>
    <recommendedName>
        <fullName evidence="2">GATA-type domain-containing protein</fullName>
    </recommendedName>
</protein>
<name>A0A381UAP0_9ZZZZ</name>
<accession>A0A381UAP0</accession>
<evidence type="ECO:0008006" key="2">
    <source>
        <dbReference type="Google" id="ProtNLM"/>
    </source>
</evidence>
<dbReference type="EMBL" id="UINC01005964">
    <property type="protein sequence ID" value="SVA24648.1"/>
    <property type="molecule type" value="Genomic_DNA"/>
</dbReference>
<proteinExistence type="predicted"/>
<organism evidence="1">
    <name type="scientific">marine metagenome</name>
    <dbReference type="NCBI Taxonomy" id="408172"/>
    <lineage>
        <taxon>unclassified sequences</taxon>
        <taxon>metagenomes</taxon>
        <taxon>ecological metagenomes</taxon>
    </lineage>
</organism>